<dbReference type="AlphaFoldDB" id="A0ABD3NP99"/>
<dbReference type="Proteomes" id="UP001530400">
    <property type="component" value="Unassembled WGS sequence"/>
</dbReference>
<protein>
    <submittedName>
        <fullName evidence="2">Uncharacterized protein</fullName>
    </submittedName>
</protein>
<proteinExistence type="predicted"/>
<reference evidence="2 3" key="1">
    <citation type="submission" date="2024-10" db="EMBL/GenBank/DDBJ databases">
        <title>Updated reference genomes for cyclostephanoid diatoms.</title>
        <authorList>
            <person name="Roberts W.R."/>
            <person name="Alverson A.J."/>
        </authorList>
    </citation>
    <scope>NUCLEOTIDE SEQUENCE [LARGE SCALE GENOMIC DNA]</scope>
    <source>
        <strain evidence="2 3">AJA010-31</strain>
    </source>
</reference>
<name>A0ABD3NP99_9STRA</name>
<evidence type="ECO:0000313" key="2">
    <source>
        <dbReference type="EMBL" id="KAL3775665.1"/>
    </source>
</evidence>
<dbReference type="EMBL" id="JALLPJ020001143">
    <property type="protein sequence ID" value="KAL3775665.1"/>
    <property type="molecule type" value="Genomic_DNA"/>
</dbReference>
<sequence>MAFFGGGYYSGSDGYDSDEDGYGGCACGMCGPNPFAMMLMGGLFWGIGVGGARNPWRNRREKSGAAQGREDVARNKFNQIKETVDEVLQEKLKVTVKLGCRPKSESLLKSLPGILIEDICQFAGLPQAKPRPRVAAAAAAGNVPSTDHIVRSTGRGRSDVNLSDFGIYRPGEKITIPLTSPAEHLTGPCWRGTYVMMFHVTTYRGTFTFSHPIYPCIVPDFSKAVRRNDGWDVKRVAATDQQKKAFREARKGKVYFVDVIYTVPGGKVSKRRVKKTSTSAAAPAAKKAKTGAPSAVKKTNPEDARRALSAAIESGVSSTTGEVNDESLQLAINGYLTIFFILACCQAAPRLTGKPAAKR</sequence>
<feature type="region of interest" description="Disordered" evidence="1">
    <location>
        <begin position="274"/>
        <end position="301"/>
    </location>
</feature>
<organism evidence="2 3">
    <name type="scientific">Cyclotella atomus</name>
    <dbReference type="NCBI Taxonomy" id="382360"/>
    <lineage>
        <taxon>Eukaryota</taxon>
        <taxon>Sar</taxon>
        <taxon>Stramenopiles</taxon>
        <taxon>Ochrophyta</taxon>
        <taxon>Bacillariophyta</taxon>
        <taxon>Coscinodiscophyceae</taxon>
        <taxon>Thalassiosirophycidae</taxon>
        <taxon>Stephanodiscales</taxon>
        <taxon>Stephanodiscaceae</taxon>
        <taxon>Cyclotella</taxon>
    </lineage>
</organism>
<evidence type="ECO:0000256" key="1">
    <source>
        <dbReference type="SAM" id="MobiDB-lite"/>
    </source>
</evidence>
<gene>
    <name evidence="2" type="ORF">ACHAWO_002694</name>
</gene>
<evidence type="ECO:0000313" key="3">
    <source>
        <dbReference type="Proteomes" id="UP001530400"/>
    </source>
</evidence>
<accession>A0ABD3NP99</accession>
<feature type="compositionally biased region" description="Low complexity" evidence="1">
    <location>
        <begin position="276"/>
        <end position="295"/>
    </location>
</feature>
<comment type="caution">
    <text evidence="2">The sequence shown here is derived from an EMBL/GenBank/DDBJ whole genome shotgun (WGS) entry which is preliminary data.</text>
</comment>
<keyword evidence="3" id="KW-1185">Reference proteome</keyword>